<dbReference type="SUPFAM" id="SSF50129">
    <property type="entry name" value="GroES-like"/>
    <property type="match status" value="1"/>
</dbReference>
<dbReference type="PANTHER" id="PTHR43205:SF7">
    <property type="entry name" value="PROSTAGLANDIN REDUCTASE 1"/>
    <property type="match status" value="1"/>
</dbReference>
<sequence length="352" mass="38370">MALLYSNILVMPSVKNGRVIYNSVPEGFPEPGKTTVYDETQTIDPETVLLHGGILVKVLELSIDPYLRGRMRDPSVKSYAPAFVLGEPLYSFGVGVVLRSEHPATKAGDHVYGILDHREYIIKNDMDKISVLDNPSNLPLSAFPGVLGMPGQTAFYGWSEYSKAKKGDTVFVSTGAGPVGSFVIQLAKLEGLKVIASAGSEEKVQFMREIGADVAFNYKTTSTKEVLEKEGPIDVYWDNVGGETLDAALSNARKGARFIECGMISGYNTGGAPVFNLSQMFRASISMNGFIVFDLAPKWEDEFNKVIPPKVASGDIKYREDIYRGLERVGEVILAVQKGVNKAKAVVHVADF</sequence>
<dbReference type="Gene3D" id="3.40.50.720">
    <property type="entry name" value="NAD(P)-binding Rossmann-like Domain"/>
    <property type="match status" value="1"/>
</dbReference>
<accession>A0A0D2MKT6</accession>
<dbReference type="Gene3D" id="3.90.180.10">
    <property type="entry name" value="Medium-chain alcohol dehydrogenases, catalytic domain"/>
    <property type="match status" value="1"/>
</dbReference>
<evidence type="ECO:0000256" key="1">
    <source>
        <dbReference type="ARBA" id="ARBA00023002"/>
    </source>
</evidence>
<dbReference type="GO" id="GO:0016628">
    <property type="term" value="F:oxidoreductase activity, acting on the CH-CH group of donors, NAD or NADP as acceptor"/>
    <property type="evidence" value="ECO:0007669"/>
    <property type="project" value="InterPro"/>
</dbReference>
<dbReference type="Proteomes" id="UP000054270">
    <property type="component" value="Unassembled WGS sequence"/>
</dbReference>
<proteinExistence type="predicted"/>
<evidence type="ECO:0000259" key="2">
    <source>
        <dbReference type="SMART" id="SM00829"/>
    </source>
</evidence>
<gene>
    <name evidence="3" type="ORF">HYPSUDRAFT_53750</name>
</gene>
<name>A0A0D2MKT6_HYPSF</name>
<keyword evidence="1" id="KW-0560">Oxidoreductase</keyword>
<dbReference type="InterPro" id="IPR045010">
    <property type="entry name" value="MDR_fam"/>
</dbReference>
<dbReference type="Pfam" id="PF00107">
    <property type="entry name" value="ADH_zinc_N"/>
    <property type="match status" value="1"/>
</dbReference>
<organism evidence="3 4">
    <name type="scientific">Hypholoma sublateritium (strain FD-334 SS-4)</name>
    <dbReference type="NCBI Taxonomy" id="945553"/>
    <lineage>
        <taxon>Eukaryota</taxon>
        <taxon>Fungi</taxon>
        <taxon>Dikarya</taxon>
        <taxon>Basidiomycota</taxon>
        <taxon>Agaricomycotina</taxon>
        <taxon>Agaricomycetes</taxon>
        <taxon>Agaricomycetidae</taxon>
        <taxon>Agaricales</taxon>
        <taxon>Agaricineae</taxon>
        <taxon>Strophariaceae</taxon>
        <taxon>Hypholoma</taxon>
    </lineage>
</organism>
<dbReference type="InterPro" id="IPR036291">
    <property type="entry name" value="NAD(P)-bd_dom_sf"/>
</dbReference>
<dbReference type="OrthoDB" id="809632at2759"/>
<dbReference type="SUPFAM" id="SSF51735">
    <property type="entry name" value="NAD(P)-binding Rossmann-fold domains"/>
    <property type="match status" value="1"/>
</dbReference>
<dbReference type="EMBL" id="KN817537">
    <property type="protein sequence ID" value="KJA24393.1"/>
    <property type="molecule type" value="Genomic_DNA"/>
</dbReference>
<dbReference type="CDD" id="cd05288">
    <property type="entry name" value="PGDH"/>
    <property type="match status" value="1"/>
</dbReference>
<dbReference type="Pfam" id="PF16884">
    <property type="entry name" value="ADH_N_2"/>
    <property type="match status" value="1"/>
</dbReference>
<dbReference type="SMART" id="SM00829">
    <property type="entry name" value="PKS_ER"/>
    <property type="match status" value="1"/>
</dbReference>
<dbReference type="PANTHER" id="PTHR43205">
    <property type="entry name" value="PROSTAGLANDIN REDUCTASE"/>
    <property type="match status" value="1"/>
</dbReference>
<feature type="domain" description="Enoyl reductase (ER)" evidence="2">
    <location>
        <begin position="32"/>
        <end position="347"/>
    </location>
</feature>
<dbReference type="InterPro" id="IPR041694">
    <property type="entry name" value="ADH_N_2"/>
</dbReference>
<evidence type="ECO:0000313" key="4">
    <source>
        <dbReference type="Proteomes" id="UP000054270"/>
    </source>
</evidence>
<dbReference type="InterPro" id="IPR020843">
    <property type="entry name" value="ER"/>
</dbReference>
<evidence type="ECO:0000313" key="3">
    <source>
        <dbReference type="EMBL" id="KJA24393.1"/>
    </source>
</evidence>
<dbReference type="OMA" id="GKLHMER"/>
<dbReference type="InterPro" id="IPR011032">
    <property type="entry name" value="GroES-like_sf"/>
</dbReference>
<dbReference type="AlphaFoldDB" id="A0A0D2MKT6"/>
<reference evidence="4" key="1">
    <citation type="submission" date="2014-04" db="EMBL/GenBank/DDBJ databases">
        <title>Evolutionary Origins and Diversification of the Mycorrhizal Mutualists.</title>
        <authorList>
            <consortium name="DOE Joint Genome Institute"/>
            <consortium name="Mycorrhizal Genomics Consortium"/>
            <person name="Kohler A."/>
            <person name="Kuo A."/>
            <person name="Nagy L.G."/>
            <person name="Floudas D."/>
            <person name="Copeland A."/>
            <person name="Barry K.W."/>
            <person name="Cichocki N."/>
            <person name="Veneault-Fourrey C."/>
            <person name="LaButti K."/>
            <person name="Lindquist E.A."/>
            <person name="Lipzen A."/>
            <person name="Lundell T."/>
            <person name="Morin E."/>
            <person name="Murat C."/>
            <person name="Riley R."/>
            <person name="Ohm R."/>
            <person name="Sun H."/>
            <person name="Tunlid A."/>
            <person name="Henrissat B."/>
            <person name="Grigoriev I.V."/>
            <person name="Hibbett D.S."/>
            <person name="Martin F."/>
        </authorList>
    </citation>
    <scope>NUCLEOTIDE SEQUENCE [LARGE SCALE GENOMIC DNA]</scope>
    <source>
        <strain evidence="4">FD-334 SS-4</strain>
    </source>
</reference>
<protein>
    <recommendedName>
        <fullName evidence="2">Enoyl reductase (ER) domain-containing protein</fullName>
    </recommendedName>
</protein>
<dbReference type="InterPro" id="IPR013149">
    <property type="entry name" value="ADH-like_C"/>
</dbReference>
<keyword evidence="4" id="KW-1185">Reference proteome</keyword>
<dbReference type="FunFam" id="3.40.50.720:FF:000121">
    <property type="entry name" value="Prostaglandin reductase 2"/>
    <property type="match status" value="1"/>
</dbReference>